<dbReference type="Proteomes" id="UP001148125">
    <property type="component" value="Unassembled WGS sequence"/>
</dbReference>
<reference evidence="3" key="1">
    <citation type="submission" date="2024-05" db="EMBL/GenBank/DDBJ databases">
        <title>Alkalihalobacillus sp. strain MEB203 novel alkaliphilic bacterium from Lonar Lake, India.</title>
        <authorList>
            <person name="Joshi A."/>
            <person name="Thite S."/>
            <person name="Mengade P."/>
        </authorList>
    </citation>
    <scope>NUCLEOTIDE SEQUENCE</scope>
    <source>
        <strain evidence="3">MEB 203</strain>
    </source>
</reference>
<dbReference type="Pfam" id="PF14020">
    <property type="entry name" value="DUF4236"/>
    <property type="match status" value="1"/>
</dbReference>
<protein>
    <submittedName>
        <fullName evidence="3">DUF4236 domain-containing protein</fullName>
    </submittedName>
</protein>
<proteinExistence type="predicted"/>
<keyword evidence="4" id="KW-1185">Reference proteome</keyword>
<feature type="domain" description="DUF4236" evidence="2">
    <location>
        <begin position="3"/>
        <end position="56"/>
    </location>
</feature>
<comment type="caution">
    <text evidence="3">The sequence shown here is derived from an EMBL/GenBank/DDBJ whole genome shotgun (WGS) entry which is preliminary data.</text>
</comment>
<keyword evidence="1" id="KW-0175">Coiled coil</keyword>
<evidence type="ECO:0000259" key="2">
    <source>
        <dbReference type="Pfam" id="PF14020"/>
    </source>
</evidence>
<feature type="coiled-coil region" evidence="1">
    <location>
        <begin position="202"/>
        <end position="229"/>
    </location>
</feature>
<accession>A0ABT5VA25</accession>
<dbReference type="InterPro" id="IPR025330">
    <property type="entry name" value="DUF4236"/>
</dbReference>
<name>A0ABT5VA25_9BACI</name>
<dbReference type="EMBL" id="JAOTPO010000001">
    <property type="protein sequence ID" value="MDE5412187.1"/>
    <property type="molecule type" value="Genomic_DNA"/>
</dbReference>
<evidence type="ECO:0000256" key="1">
    <source>
        <dbReference type="SAM" id="Coils"/>
    </source>
</evidence>
<dbReference type="RefSeq" id="WP_275116806.1">
    <property type="nucleotide sequence ID" value="NZ_JAOTPO010000001.1"/>
</dbReference>
<gene>
    <name evidence="3" type="ORF">N7Z68_02145</name>
</gene>
<evidence type="ECO:0000313" key="4">
    <source>
        <dbReference type="Proteomes" id="UP001148125"/>
    </source>
</evidence>
<sequence length="417" mass="48577">MSFRFQKRVRVAPGVRLNISKRGISSSIGPRGASLTVGKRGLYGNVGLPGSGLSYRTRIDRRNGQRLFNVTEKNQTYENVQLSFNKQDNTVQFVTDKGEALPVTVERKLKKEFSTQIEQIHLEKEQEINAQTEKLLQLHHHVFKTFSIQELQNLIEQDLSFEEQEPNQSEIIDQLKEERKKQLNFIDRLVLLFPAKRREFENRLHTEANEMFQEQLEDYSEQKQLFIEEKQKRNDLLASVLKHDVQATEDWLALHLEELDFPLETNVDFKMLSENTIYFDVDLPELEEVPLEKATIMKSGRLKIQEKSQRETREHYAVMVGGTALYLCSFAFAFVPTCERVIISGYTQRLNEATGHKDDTYIYSLIVERDRFYSLNMAGLHPISAFENFEHRLNATKTFIFKEIIPFAPDEFTGKSI</sequence>
<evidence type="ECO:0000313" key="3">
    <source>
        <dbReference type="EMBL" id="MDE5412187.1"/>
    </source>
</evidence>
<organism evidence="3 4">
    <name type="scientific">Alkalihalobacterium chitinilyticum</name>
    <dbReference type="NCBI Taxonomy" id="2980103"/>
    <lineage>
        <taxon>Bacteria</taxon>
        <taxon>Bacillati</taxon>
        <taxon>Bacillota</taxon>
        <taxon>Bacilli</taxon>
        <taxon>Bacillales</taxon>
        <taxon>Bacillaceae</taxon>
        <taxon>Alkalihalobacterium</taxon>
    </lineage>
</organism>